<keyword evidence="2" id="KW-0732">Signal</keyword>
<accession>A0A9W6QU20</accession>
<proteinExistence type="predicted"/>
<feature type="region of interest" description="Disordered" evidence="1">
    <location>
        <begin position="45"/>
        <end position="64"/>
    </location>
</feature>
<dbReference type="Pfam" id="PF12079">
    <property type="entry name" value="DUF3558"/>
    <property type="match status" value="1"/>
</dbReference>
<evidence type="ECO:0000256" key="1">
    <source>
        <dbReference type="SAM" id="MobiDB-lite"/>
    </source>
</evidence>
<evidence type="ECO:0008006" key="5">
    <source>
        <dbReference type="Google" id="ProtNLM"/>
    </source>
</evidence>
<feature type="signal peptide" evidence="2">
    <location>
        <begin position="1"/>
        <end position="20"/>
    </location>
</feature>
<gene>
    <name evidence="3" type="ORF">Atai01_06500</name>
</gene>
<comment type="caution">
    <text evidence="3">The sequence shown here is derived from an EMBL/GenBank/DDBJ whole genome shotgun (WGS) entry which is preliminary data.</text>
</comment>
<dbReference type="PROSITE" id="PS51257">
    <property type="entry name" value="PROKAR_LIPOPROTEIN"/>
    <property type="match status" value="1"/>
</dbReference>
<dbReference type="Proteomes" id="UP001165136">
    <property type="component" value="Unassembled WGS sequence"/>
</dbReference>
<evidence type="ECO:0000256" key="2">
    <source>
        <dbReference type="SAM" id="SignalP"/>
    </source>
</evidence>
<reference evidence="3" key="1">
    <citation type="submission" date="2023-03" db="EMBL/GenBank/DDBJ databases">
        <title>Amycolatopsis taiwanensis NBRC 103393.</title>
        <authorList>
            <person name="Ichikawa N."/>
            <person name="Sato H."/>
            <person name="Tonouchi N."/>
        </authorList>
    </citation>
    <scope>NUCLEOTIDE SEQUENCE</scope>
    <source>
        <strain evidence="3">NBRC 103393</strain>
    </source>
</reference>
<feature type="chain" id="PRO_5040903547" description="DUF3558 domain-containing protein" evidence="2">
    <location>
        <begin position="21"/>
        <end position="169"/>
    </location>
</feature>
<protein>
    <recommendedName>
        <fullName evidence="5">DUF3558 domain-containing protein</fullName>
    </recommendedName>
</protein>
<name>A0A9W6QU20_9PSEU</name>
<dbReference type="RefSeq" id="WP_043840940.1">
    <property type="nucleotide sequence ID" value="NZ_BSTI01000001.1"/>
</dbReference>
<evidence type="ECO:0000313" key="3">
    <source>
        <dbReference type="EMBL" id="GLY64031.1"/>
    </source>
</evidence>
<evidence type="ECO:0000313" key="4">
    <source>
        <dbReference type="Proteomes" id="UP001165136"/>
    </source>
</evidence>
<dbReference type="AlphaFoldDB" id="A0A9W6QU20"/>
<dbReference type="InterPro" id="IPR024520">
    <property type="entry name" value="DUF3558"/>
</dbReference>
<dbReference type="EMBL" id="BSTI01000001">
    <property type="protein sequence ID" value="GLY64031.1"/>
    <property type="molecule type" value="Genomic_DNA"/>
</dbReference>
<organism evidence="3 4">
    <name type="scientific">Amycolatopsis taiwanensis</name>
    <dbReference type="NCBI Taxonomy" id="342230"/>
    <lineage>
        <taxon>Bacteria</taxon>
        <taxon>Bacillati</taxon>
        <taxon>Actinomycetota</taxon>
        <taxon>Actinomycetes</taxon>
        <taxon>Pseudonocardiales</taxon>
        <taxon>Pseudonocardiaceae</taxon>
        <taxon>Amycolatopsis</taxon>
    </lineage>
</organism>
<keyword evidence="4" id="KW-1185">Reference proteome</keyword>
<sequence length="169" mass="17453">MKGRFLVPLVALLLGGCTVAVTGTPLSATSTDPCSLLTDTEAASLGLRGPGNPNPAQPQLATPPSCTWSSANPDATYDGTLQAFYSTDISIEKHYLTAPAGVERLGGVAWNRYLSPVGDFICDLAVKISDTSFVALSSQSLANPAKACDLAEQAAPVVAGHLPLPRGER</sequence>